<comment type="caution">
    <text evidence="1">The sequence shown here is derived from an EMBL/GenBank/DDBJ whole genome shotgun (WGS) entry which is preliminary data.</text>
</comment>
<evidence type="ECO:0000313" key="1">
    <source>
        <dbReference type="EMBL" id="CAI9606560.1"/>
    </source>
</evidence>
<protein>
    <submittedName>
        <fullName evidence="1">Uncharacterized protein</fullName>
    </submittedName>
</protein>
<accession>A0ABN9GB55</accession>
<gene>
    <name evidence="1" type="ORF">SPARVUS_LOCUS13800182</name>
</gene>
<sequence>MALHSIQSSVLTVESTHTAPIVKQHTVTPLIAPDVNPCPVPLVQSRGGLTAHGAPGQ</sequence>
<reference evidence="1" key="1">
    <citation type="submission" date="2023-05" db="EMBL/GenBank/DDBJ databases">
        <authorList>
            <person name="Stuckert A."/>
        </authorList>
    </citation>
    <scope>NUCLEOTIDE SEQUENCE</scope>
</reference>
<proteinExistence type="predicted"/>
<name>A0ABN9GB55_9NEOB</name>
<keyword evidence="2" id="KW-1185">Reference proteome</keyword>
<dbReference type="EMBL" id="CATNWA010018287">
    <property type="protein sequence ID" value="CAI9606560.1"/>
    <property type="molecule type" value="Genomic_DNA"/>
</dbReference>
<evidence type="ECO:0000313" key="2">
    <source>
        <dbReference type="Proteomes" id="UP001162483"/>
    </source>
</evidence>
<dbReference type="Proteomes" id="UP001162483">
    <property type="component" value="Unassembled WGS sequence"/>
</dbReference>
<organism evidence="1 2">
    <name type="scientific">Staurois parvus</name>
    <dbReference type="NCBI Taxonomy" id="386267"/>
    <lineage>
        <taxon>Eukaryota</taxon>
        <taxon>Metazoa</taxon>
        <taxon>Chordata</taxon>
        <taxon>Craniata</taxon>
        <taxon>Vertebrata</taxon>
        <taxon>Euteleostomi</taxon>
        <taxon>Amphibia</taxon>
        <taxon>Batrachia</taxon>
        <taxon>Anura</taxon>
        <taxon>Neobatrachia</taxon>
        <taxon>Ranoidea</taxon>
        <taxon>Ranidae</taxon>
        <taxon>Staurois</taxon>
    </lineage>
</organism>